<evidence type="ECO:0000313" key="4">
    <source>
        <dbReference type="EMBL" id="SDQ85568.1"/>
    </source>
</evidence>
<reference evidence="4 5" key="1">
    <citation type="submission" date="2016-10" db="EMBL/GenBank/DDBJ databases">
        <authorList>
            <person name="Varghese N."/>
            <person name="Submissions S."/>
        </authorList>
    </citation>
    <scope>NUCLEOTIDE SEQUENCE [LARGE SCALE GENOMIC DNA]</scope>
    <source>
        <strain evidence="4 5">Nl1</strain>
    </source>
</reference>
<organism evidence="4 5">
    <name type="scientific">Nitrosospira multiformis</name>
    <dbReference type="NCBI Taxonomy" id="1231"/>
    <lineage>
        <taxon>Bacteria</taxon>
        <taxon>Pseudomonadati</taxon>
        <taxon>Pseudomonadota</taxon>
        <taxon>Betaproteobacteria</taxon>
        <taxon>Nitrosomonadales</taxon>
        <taxon>Nitrosomonadaceae</taxon>
        <taxon>Nitrosospira</taxon>
    </lineage>
</organism>
<proteinExistence type="inferred from homology"/>
<dbReference type="HAMAP" id="MF_00460">
    <property type="entry name" value="UPF0125_RnfH"/>
    <property type="match status" value="1"/>
</dbReference>
<dbReference type="PANTHER" id="PTHR37483">
    <property type="entry name" value="UPF0125 PROTEIN RATB"/>
    <property type="match status" value="1"/>
</dbReference>
<dbReference type="InterPro" id="IPR016155">
    <property type="entry name" value="Mopterin_synth/thiamin_S_b"/>
</dbReference>
<dbReference type="EMBL" id="FNKY01000001">
    <property type="protein sequence ID" value="SDQ85568.1"/>
    <property type="molecule type" value="Genomic_DNA"/>
</dbReference>
<dbReference type="PANTHER" id="PTHR37483:SF1">
    <property type="entry name" value="UPF0125 PROTEIN RATB"/>
    <property type="match status" value="1"/>
</dbReference>
<evidence type="ECO:0000256" key="3">
    <source>
        <dbReference type="SAM" id="MobiDB-lite"/>
    </source>
</evidence>
<dbReference type="Proteomes" id="UP000183471">
    <property type="component" value="Unassembled WGS sequence"/>
</dbReference>
<dbReference type="Pfam" id="PF03658">
    <property type="entry name" value="Ub-RnfH"/>
    <property type="match status" value="1"/>
</dbReference>
<dbReference type="InterPro" id="IPR037021">
    <property type="entry name" value="RnfH_sf"/>
</dbReference>
<comment type="caution">
    <text evidence="4">The sequence shown here is derived from an EMBL/GenBank/DDBJ whole genome shotgun (WGS) entry which is preliminary data.</text>
</comment>
<evidence type="ECO:0000256" key="2">
    <source>
        <dbReference type="HAMAP-Rule" id="MF_00460"/>
    </source>
</evidence>
<dbReference type="InterPro" id="IPR005346">
    <property type="entry name" value="RnfH"/>
</dbReference>
<keyword evidence="5" id="KW-1185">Reference proteome</keyword>
<protein>
    <recommendedName>
        <fullName evidence="2">UPF0125 protein SAMN05216402_2563</fullName>
    </recommendedName>
</protein>
<feature type="region of interest" description="Disordered" evidence="3">
    <location>
        <begin position="87"/>
        <end position="115"/>
    </location>
</feature>
<gene>
    <name evidence="4" type="ORF">SAMN05216402_2563</name>
</gene>
<dbReference type="SUPFAM" id="SSF54285">
    <property type="entry name" value="MoaD/ThiS"/>
    <property type="match status" value="1"/>
</dbReference>
<feature type="compositionally biased region" description="Basic and acidic residues" evidence="3">
    <location>
        <begin position="93"/>
        <end position="106"/>
    </location>
</feature>
<dbReference type="NCBIfam" id="NF002490">
    <property type="entry name" value="PRK01777.1"/>
    <property type="match status" value="1"/>
</dbReference>
<accession>A0ABY0TIE3</accession>
<evidence type="ECO:0000313" key="5">
    <source>
        <dbReference type="Proteomes" id="UP000183471"/>
    </source>
</evidence>
<comment type="similarity">
    <text evidence="1 2">Belongs to the UPF0125 (RnfH) family.</text>
</comment>
<dbReference type="Gene3D" id="3.10.20.280">
    <property type="entry name" value="RnfH-like"/>
    <property type="match status" value="1"/>
</dbReference>
<sequence>MGIHERTIEIEVVYALPDNQFVRRLNPPVGITARQAVELSGIINLCPEIDLSQNKLGVFGKLVKPDTILRDCDRVEIYRPLAVDPGEARRKRKEDFKATKKNRDTGVDAPRNVPL</sequence>
<name>A0ABY0TIE3_9PROT</name>
<evidence type="ECO:0000256" key="1">
    <source>
        <dbReference type="ARBA" id="ARBA00010645"/>
    </source>
</evidence>
<dbReference type="RefSeq" id="WP_074633094.1">
    <property type="nucleotide sequence ID" value="NZ_FNKY01000001.1"/>
</dbReference>